<sequence length="148" mass="16154">MSDYSGLWNMTSTSSQFSQMPEDEFLALLQKQFQSVSHEVDTSTDTNKDGNNDPLSITQLPLSGVTPSADDSSPSPATNNAGSPSRRQSHSSYPHQGDNHAQGDETPALKRKASDDDLDEGHNSKSKLGGPWNLLLVHNPPHWYASLY</sequence>
<dbReference type="Proteomes" id="UP000054018">
    <property type="component" value="Unassembled WGS sequence"/>
</dbReference>
<organism evidence="2 3">
    <name type="scientific">Pisolithus microcarpus 441</name>
    <dbReference type="NCBI Taxonomy" id="765257"/>
    <lineage>
        <taxon>Eukaryota</taxon>
        <taxon>Fungi</taxon>
        <taxon>Dikarya</taxon>
        <taxon>Basidiomycota</taxon>
        <taxon>Agaricomycotina</taxon>
        <taxon>Agaricomycetes</taxon>
        <taxon>Agaricomycetidae</taxon>
        <taxon>Boletales</taxon>
        <taxon>Sclerodermatineae</taxon>
        <taxon>Pisolithaceae</taxon>
        <taxon>Pisolithus</taxon>
    </lineage>
</organism>
<feature type="compositionally biased region" description="Low complexity" evidence="1">
    <location>
        <begin position="67"/>
        <end position="77"/>
    </location>
</feature>
<proteinExistence type="predicted"/>
<feature type="compositionally biased region" description="Basic and acidic residues" evidence="1">
    <location>
        <begin position="112"/>
        <end position="123"/>
    </location>
</feature>
<gene>
    <name evidence="2" type="ORF">PISMIDRAFT_269882</name>
</gene>
<evidence type="ECO:0000256" key="1">
    <source>
        <dbReference type="SAM" id="MobiDB-lite"/>
    </source>
</evidence>
<dbReference type="OrthoDB" id="2593073at2759"/>
<dbReference type="HOGENOM" id="CLU_132778_0_0_1"/>
<feature type="compositionally biased region" description="Basic and acidic residues" evidence="1">
    <location>
        <begin position="38"/>
        <end position="51"/>
    </location>
</feature>
<evidence type="ECO:0000313" key="3">
    <source>
        <dbReference type="Proteomes" id="UP000054018"/>
    </source>
</evidence>
<keyword evidence="3" id="KW-1185">Reference proteome</keyword>
<protein>
    <submittedName>
        <fullName evidence="2">Uncharacterized protein</fullName>
    </submittedName>
</protein>
<dbReference type="AlphaFoldDB" id="A0A0C9Z1M4"/>
<accession>A0A0C9Z1M4</accession>
<name>A0A0C9Z1M4_9AGAM</name>
<dbReference type="EMBL" id="KN833863">
    <property type="protein sequence ID" value="KIK16247.1"/>
    <property type="molecule type" value="Genomic_DNA"/>
</dbReference>
<reference evidence="3" key="2">
    <citation type="submission" date="2015-01" db="EMBL/GenBank/DDBJ databases">
        <title>Evolutionary Origins and Diversification of the Mycorrhizal Mutualists.</title>
        <authorList>
            <consortium name="DOE Joint Genome Institute"/>
            <consortium name="Mycorrhizal Genomics Consortium"/>
            <person name="Kohler A."/>
            <person name="Kuo A."/>
            <person name="Nagy L.G."/>
            <person name="Floudas D."/>
            <person name="Copeland A."/>
            <person name="Barry K.W."/>
            <person name="Cichocki N."/>
            <person name="Veneault-Fourrey C."/>
            <person name="LaButti K."/>
            <person name="Lindquist E.A."/>
            <person name="Lipzen A."/>
            <person name="Lundell T."/>
            <person name="Morin E."/>
            <person name="Murat C."/>
            <person name="Riley R."/>
            <person name="Ohm R."/>
            <person name="Sun H."/>
            <person name="Tunlid A."/>
            <person name="Henrissat B."/>
            <person name="Grigoriev I.V."/>
            <person name="Hibbett D.S."/>
            <person name="Martin F."/>
        </authorList>
    </citation>
    <scope>NUCLEOTIDE SEQUENCE [LARGE SCALE GENOMIC DNA]</scope>
    <source>
        <strain evidence="3">441</strain>
    </source>
</reference>
<reference evidence="2 3" key="1">
    <citation type="submission" date="2014-04" db="EMBL/GenBank/DDBJ databases">
        <authorList>
            <consortium name="DOE Joint Genome Institute"/>
            <person name="Kuo A."/>
            <person name="Kohler A."/>
            <person name="Costa M.D."/>
            <person name="Nagy L.G."/>
            <person name="Floudas D."/>
            <person name="Copeland A."/>
            <person name="Barry K.W."/>
            <person name="Cichocki N."/>
            <person name="Veneault-Fourrey C."/>
            <person name="LaButti K."/>
            <person name="Lindquist E.A."/>
            <person name="Lipzen A."/>
            <person name="Lundell T."/>
            <person name="Morin E."/>
            <person name="Murat C."/>
            <person name="Sun H."/>
            <person name="Tunlid A."/>
            <person name="Henrissat B."/>
            <person name="Grigoriev I.V."/>
            <person name="Hibbett D.S."/>
            <person name="Martin F."/>
            <person name="Nordberg H.P."/>
            <person name="Cantor M.N."/>
            <person name="Hua S.X."/>
        </authorList>
    </citation>
    <scope>NUCLEOTIDE SEQUENCE [LARGE SCALE GENOMIC DNA]</scope>
    <source>
        <strain evidence="2 3">441</strain>
    </source>
</reference>
<dbReference type="STRING" id="765257.A0A0C9Z1M4"/>
<feature type="region of interest" description="Disordered" evidence="1">
    <location>
        <begin position="34"/>
        <end position="139"/>
    </location>
</feature>
<evidence type="ECO:0000313" key="2">
    <source>
        <dbReference type="EMBL" id="KIK16247.1"/>
    </source>
</evidence>
<feature type="compositionally biased region" description="Polar residues" evidence="1">
    <location>
        <begin position="78"/>
        <end position="94"/>
    </location>
</feature>